<keyword evidence="7 14" id="KW-0812">Transmembrane</keyword>
<dbReference type="RefSeq" id="WP_118934925.1">
    <property type="nucleotide sequence ID" value="NZ_CP061008.1"/>
</dbReference>
<feature type="domain" description="Cytochrome oxidase subunit I profile" evidence="17">
    <location>
        <begin position="39"/>
        <end position="559"/>
    </location>
</feature>
<dbReference type="GO" id="GO:0016682">
    <property type="term" value="F:oxidoreductase activity, acting on diphenols and related substances as donors, oxygen as acceptor"/>
    <property type="evidence" value="ECO:0007669"/>
    <property type="project" value="InterPro"/>
</dbReference>
<dbReference type="GO" id="GO:0004129">
    <property type="term" value="F:cytochrome-c oxidase activity"/>
    <property type="evidence" value="ECO:0007669"/>
    <property type="project" value="InterPro"/>
</dbReference>
<dbReference type="PROSITE" id="PS50108">
    <property type="entry name" value="CRIB"/>
    <property type="match status" value="1"/>
</dbReference>
<keyword evidence="5 14" id="KW-0349">Heme</keyword>
<dbReference type="InterPro" id="IPR014207">
    <property type="entry name" value="Cyt_c_ubiqinol_oxidase_su1"/>
</dbReference>
<keyword evidence="6 14" id="KW-0679">Respiratory chain</keyword>
<feature type="transmembrane region" description="Helical" evidence="15">
    <location>
        <begin position="16"/>
        <end position="38"/>
    </location>
</feature>
<dbReference type="GO" id="GO:0015990">
    <property type="term" value="P:electron transport coupled proton transport"/>
    <property type="evidence" value="ECO:0007669"/>
    <property type="project" value="TreeGrafter"/>
</dbReference>
<keyword evidence="9 14" id="KW-0249">Electron transport</keyword>
<evidence type="ECO:0000256" key="2">
    <source>
        <dbReference type="ARBA" id="ARBA00009578"/>
    </source>
</evidence>
<dbReference type="FunFam" id="1.20.210.10:FF:000002">
    <property type="entry name" value="Cytochrome o ubiquinol oxidase, subunit I"/>
    <property type="match status" value="1"/>
</dbReference>
<evidence type="ECO:0000256" key="1">
    <source>
        <dbReference type="ARBA" id="ARBA00004651"/>
    </source>
</evidence>
<evidence type="ECO:0000256" key="14">
    <source>
        <dbReference type="RuleBase" id="RU000370"/>
    </source>
</evidence>
<feature type="transmembrane region" description="Helical" evidence="15">
    <location>
        <begin position="192"/>
        <end position="215"/>
    </location>
</feature>
<evidence type="ECO:0000256" key="9">
    <source>
        <dbReference type="ARBA" id="ARBA00022982"/>
    </source>
</evidence>
<dbReference type="GO" id="GO:0020037">
    <property type="term" value="F:heme binding"/>
    <property type="evidence" value="ECO:0007669"/>
    <property type="project" value="InterPro"/>
</dbReference>
<dbReference type="Proteomes" id="UP000285324">
    <property type="component" value="Unassembled WGS sequence"/>
</dbReference>
<evidence type="ECO:0000256" key="5">
    <source>
        <dbReference type="ARBA" id="ARBA00022617"/>
    </source>
</evidence>
<feature type="transmembrane region" description="Helical" evidence="15">
    <location>
        <begin position="227"/>
        <end position="252"/>
    </location>
</feature>
<dbReference type="GO" id="GO:0022904">
    <property type="term" value="P:respiratory electron transport chain"/>
    <property type="evidence" value="ECO:0007669"/>
    <property type="project" value="TreeGrafter"/>
</dbReference>
<keyword evidence="12" id="KW-0186">Copper</keyword>
<keyword evidence="13 15" id="KW-0472">Membrane</keyword>
<evidence type="ECO:0000256" key="13">
    <source>
        <dbReference type="ARBA" id="ARBA00023136"/>
    </source>
</evidence>
<accession>A0A424W439</accession>
<dbReference type="EMBL" id="QVXO01000087">
    <property type="protein sequence ID" value="RPJ87978.1"/>
    <property type="molecule type" value="Genomic_DNA"/>
</dbReference>
<feature type="transmembrane region" description="Helical" evidence="15">
    <location>
        <begin position="380"/>
        <end position="403"/>
    </location>
</feature>
<dbReference type="GO" id="GO:0009060">
    <property type="term" value="P:aerobic respiration"/>
    <property type="evidence" value="ECO:0007669"/>
    <property type="project" value="InterPro"/>
</dbReference>
<feature type="transmembrane region" description="Helical" evidence="15">
    <location>
        <begin position="316"/>
        <end position="334"/>
    </location>
</feature>
<comment type="caution">
    <text evidence="18">The sequence shown here is derived from an EMBL/GenBank/DDBJ whole genome shotgun (WGS) entry which is preliminary data.</text>
</comment>
<dbReference type="PANTHER" id="PTHR10422">
    <property type="entry name" value="CYTOCHROME C OXIDASE SUBUNIT 1"/>
    <property type="match status" value="1"/>
</dbReference>
<feature type="transmembrane region" description="Helical" evidence="15">
    <location>
        <begin position="103"/>
        <end position="126"/>
    </location>
</feature>
<dbReference type="GO" id="GO:0005886">
    <property type="term" value="C:plasma membrane"/>
    <property type="evidence" value="ECO:0007669"/>
    <property type="project" value="UniProtKB-SubCell"/>
</dbReference>
<comment type="similarity">
    <text evidence="2 14">Belongs to the heme-copper respiratory oxidase family.</text>
</comment>
<keyword evidence="10 15" id="KW-1133">Transmembrane helix</keyword>
<name>A0A424W439_ALCXX</name>
<feature type="transmembrane region" description="Helical" evidence="15">
    <location>
        <begin position="494"/>
        <end position="513"/>
    </location>
</feature>
<keyword evidence="8" id="KW-0479">Metal-binding</keyword>
<dbReference type="InterPro" id="IPR000883">
    <property type="entry name" value="Cyt_C_Oxase_1"/>
</dbReference>
<evidence type="ECO:0000256" key="3">
    <source>
        <dbReference type="ARBA" id="ARBA00022448"/>
    </source>
</evidence>
<feature type="transmembrane region" description="Helical" evidence="15">
    <location>
        <begin position="146"/>
        <end position="172"/>
    </location>
</feature>
<evidence type="ECO:0000256" key="10">
    <source>
        <dbReference type="ARBA" id="ARBA00022989"/>
    </source>
</evidence>
<evidence type="ECO:0000256" key="4">
    <source>
        <dbReference type="ARBA" id="ARBA00022475"/>
    </source>
</evidence>
<evidence type="ECO:0000313" key="19">
    <source>
        <dbReference type="Proteomes" id="UP000285324"/>
    </source>
</evidence>
<protein>
    <submittedName>
        <fullName evidence="18">Cytochrome o ubiquinol oxidase subunit I</fullName>
    </submittedName>
</protein>
<feature type="transmembrane region" description="Helical" evidence="15">
    <location>
        <begin position="272"/>
        <end position="295"/>
    </location>
</feature>
<dbReference type="InterPro" id="IPR023615">
    <property type="entry name" value="Cyt_c_Oxase_su1_BS"/>
</dbReference>
<dbReference type="PANTHER" id="PTHR10422:SF35">
    <property type="entry name" value="CYTOCHROME BO(3) UBIQUINOL OXIDASE SUBUNIT 1"/>
    <property type="match status" value="1"/>
</dbReference>
<evidence type="ECO:0000256" key="7">
    <source>
        <dbReference type="ARBA" id="ARBA00022692"/>
    </source>
</evidence>
<reference evidence="18 19" key="1">
    <citation type="submission" date="2018-08" db="EMBL/GenBank/DDBJ databases">
        <title>Achromobacter xylosoxidans Genome sequencing and assembly.</title>
        <authorList>
            <person name="Wang R."/>
            <person name="Rensing C."/>
            <person name="Li Y."/>
        </authorList>
    </citation>
    <scope>NUCLEOTIDE SEQUENCE [LARGE SCALE GENOMIC DNA]</scope>
    <source>
        <strain evidence="18 19">GD003A</strain>
    </source>
</reference>
<dbReference type="PROSITE" id="PS00077">
    <property type="entry name" value="COX1_CUB"/>
    <property type="match status" value="1"/>
</dbReference>
<dbReference type="PRINTS" id="PR01165">
    <property type="entry name" value="CYCOXIDASEI"/>
</dbReference>
<feature type="transmembrane region" description="Helical" evidence="15">
    <location>
        <begin position="452"/>
        <end position="474"/>
    </location>
</feature>
<feature type="domain" description="CRIB" evidence="16">
    <location>
        <begin position="543"/>
        <end position="559"/>
    </location>
</feature>
<keyword evidence="4" id="KW-1003">Cell membrane</keyword>
<organism evidence="18 19">
    <name type="scientific">Alcaligenes xylosoxydans xylosoxydans</name>
    <name type="common">Achromobacter xylosoxidans</name>
    <dbReference type="NCBI Taxonomy" id="85698"/>
    <lineage>
        <taxon>Bacteria</taxon>
        <taxon>Pseudomonadati</taxon>
        <taxon>Pseudomonadota</taxon>
        <taxon>Betaproteobacteria</taxon>
        <taxon>Burkholderiales</taxon>
        <taxon>Alcaligenaceae</taxon>
        <taxon>Achromobacter</taxon>
    </lineage>
</organism>
<feature type="transmembrane region" description="Helical" evidence="15">
    <location>
        <begin position="589"/>
        <end position="607"/>
    </location>
</feature>
<evidence type="ECO:0000256" key="15">
    <source>
        <dbReference type="SAM" id="Phobius"/>
    </source>
</evidence>
<dbReference type="Pfam" id="PF00115">
    <property type="entry name" value="COX1"/>
    <property type="match status" value="1"/>
</dbReference>
<dbReference type="Gene3D" id="1.20.210.10">
    <property type="entry name" value="Cytochrome c oxidase-like, subunit I domain"/>
    <property type="match status" value="1"/>
</dbReference>
<dbReference type="NCBIfam" id="TIGR02843">
    <property type="entry name" value="CyoB"/>
    <property type="match status" value="1"/>
</dbReference>
<dbReference type="PROSITE" id="PS50855">
    <property type="entry name" value="COX1"/>
    <property type="match status" value="1"/>
</dbReference>
<dbReference type="SUPFAM" id="SSF81442">
    <property type="entry name" value="Cytochrome c oxidase subunit I-like"/>
    <property type="match status" value="1"/>
</dbReference>
<dbReference type="CDD" id="cd01662">
    <property type="entry name" value="Ubiquinol_Oxidase_I"/>
    <property type="match status" value="1"/>
</dbReference>
<evidence type="ECO:0000256" key="6">
    <source>
        <dbReference type="ARBA" id="ARBA00022660"/>
    </source>
</evidence>
<gene>
    <name evidence="18" type="primary">cyoB</name>
    <name evidence="18" type="ORF">DY367_30175</name>
</gene>
<dbReference type="InterPro" id="IPR023616">
    <property type="entry name" value="Cyt_c_oxase-like_su1_dom"/>
</dbReference>
<feature type="transmembrane region" description="Helical" evidence="15">
    <location>
        <begin position="346"/>
        <end position="368"/>
    </location>
</feature>
<evidence type="ECO:0000256" key="8">
    <source>
        <dbReference type="ARBA" id="ARBA00022723"/>
    </source>
</evidence>
<keyword evidence="11" id="KW-0408">Iron</keyword>
<feature type="transmembrane region" description="Helical" evidence="15">
    <location>
        <begin position="415"/>
        <end position="440"/>
    </location>
</feature>
<evidence type="ECO:0000259" key="16">
    <source>
        <dbReference type="PROSITE" id="PS50108"/>
    </source>
</evidence>
<evidence type="ECO:0000259" key="17">
    <source>
        <dbReference type="PROSITE" id="PS50855"/>
    </source>
</evidence>
<dbReference type="OrthoDB" id="9803294at2"/>
<dbReference type="GO" id="GO:0046872">
    <property type="term" value="F:metal ion binding"/>
    <property type="evidence" value="ECO:0007669"/>
    <property type="project" value="UniProtKB-KW"/>
</dbReference>
<keyword evidence="3 14" id="KW-0813">Transport</keyword>
<dbReference type="AlphaFoldDB" id="A0A424W439"/>
<feature type="transmembrane region" description="Helical" evidence="15">
    <location>
        <begin position="59"/>
        <end position="83"/>
    </location>
</feature>
<evidence type="ECO:0000256" key="12">
    <source>
        <dbReference type="ARBA" id="ARBA00023008"/>
    </source>
</evidence>
<sequence>MLGKLTLEAIPYHEPIVMVTLAAVCLGGLAVFGAITYFQKWKYLWTEWLTTVDHKRIGVMYIIVALVMLLRGFADAIMMRTQLAVASADSAGFLPPHHYDQIFTAHGVIMIFFMAMPFITGLMNLVVPLQIGARDVAYPFLNSLSFWLFGAGVALMMISLFVGEFAATGWLAYPPLSGLDYSPSVGVDYYIWALQISGLGTTLSGINFIVTILRMRAPGMSLMKMPIFTWTSLVTNVLIVAAFPVLAATLALLTMDRYLGTHFFTNDMGGNVMMYVNLIWIWGHPEVYILVLPAFGVYSEIVATFARKTLFGYKSMVYATAAIGVLSFLVWLHHFFTMGAGANVNAFFGIATMIISIPTGAKIFNWLFTIYRGRLRITTPVLWTLGFMIVFVIGGMTGVMLAIPGVSFVLHNSLFLIAHFHNTIIGGVVFGCIAGMTYWFPKAFGFKLNERLGRYSFYCWFVGFFLAFMPLYILGFKGMTRRLNHYDNPEWQPYLLVALAGAALIMLGIWFLLQQVFVSIRQRKQNQDITGDPWDGRTLEWAISSPAPFYNFAHVPHVDSLDQFWEDKQNGKAYKRPAKYEDIHMPKNTAAGVFIGAFGLVMCFALIWHIWWLSIVGFVGMIGSFIVRAYDRDVDYWVPAAEVERIENAHFDKMQKAA</sequence>
<evidence type="ECO:0000256" key="11">
    <source>
        <dbReference type="ARBA" id="ARBA00023004"/>
    </source>
</evidence>
<proteinExistence type="inferred from homology"/>
<evidence type="ECO:0000313" key="18">
    <source>
        <dbReference type="EMBL" id="RPJ87978.1"/>
    </source>
</evidence>
<dbReference type="InterPro" id="IPR000095">
    <property type="entry name" value="CRIB_dom"/>
</dbReference>
<dbReference type="GO" id="GO:0009486">
    <property type="term" value="F:cytochrome bo3 ubiquinol oxidase activity"/>
    <property type="evidence" value="ECO:0007669"/>
    <property type="project" value="TreeGrafter"/>
</dbReference>
<comment type="subcellular location">
    <subcellularLocation>
        <location evidence="1">Cell membrane</location>
        <topology evidence="1">Multi-pass membrane protein</topology>
    </subcellularLocation>
</comment>
<dbReference type="InterPro" id="IPR036927">
    <property type="entry name" value="Cyt_c_oxase-like_su1_sf"/>
</dbReference>